<dbReference type="EMBL" id="QBLH01003951">
    <property type="protein sequence ID" value="TGZ32104.1"/>
    <property type="molecule type" value="Genomic_DNA"/>
</dbReference>
<accession>A0A4V3S650</accession>
<evidence type="ECO:0000313" key="2">
    <source>
        <dbReference type="Proteomes" id="UP000310200"/>
    </source>
</evidence>
<protein>
    <submittedName>
        <fullName evidence="1">Uncharacterized protein</fullName>
    </submittedName>
</protein>
<dbReference type="AlphaFoldDB" id="A0A4V3S650"/>
<gene>
    <name evidence="1" type="ORF">DBV15_01094</name>
</gene>
<keyword evidence="2" id="KW-1185">Reference proteome</keyword>
<comment type="caution">
    <text evidence="1">The sequence shown here is derived from an EMBL/GenBank/DDBJ whole genome shotgun (WGS) entry which is preliminary data.</text>
</comment>
<dbReference type="Proteomes" id="UP000310200">
    <property type="component" value="Unassembled WGS sequence"/>
</dbReference>
<reference evidence="1 2" key="1">
    <citation type="journal article" date="2019" name="Philos. Trans. R. Soc. Lond., B, Biol. Sci.">
        <title>Ant behaviour and brain gene expression of defending hosts depend on the ecological success of the intruding social parasite.</title>
        <authorList>
            <person name="Kaur R."/>
            <person name="Stoldt M."/>
            <person name="Jongepier E."/>
            <person name="Feldmeyer B."/>
            <person name="Menzel F."/>
            <person name="Bornberg-Bauer E."/>
            <person name="Foitzik S."/>
        </authorList>
    </citation>
    <scope>NUCLEOTIDE SEQUENCE [LARGE SCALE GENOMIC DNA]</scope>
    <source>
        <tissue evidence="1">Whole body</tissue>
    </source>
</reference>
<proteinExistence type="predicted"/>
<evidence type="ECO:0000313" key="1">
    <source>
        <dbReference type="EMBL" id="TGZ32104.1"/>
    </source>
</evidence>
<organism evidence="1 2">
    <name type="scientific">Temnothorax longispinosus</name>
    <dbReference type="NCBI Taxonomy" id="300112"/>
    <lineage>
        <taxon>Eukaryota</taxon>
        <taxon>Metazoa</taxon>
        <taxon>Ecdysozoa</taxon>
        <taxon>Arthropoda</taxon>
        <taxon>Hexapoda</taxon>
        <taxon>Insecta</taxon>
        <taxon>Pterygota</taxon>
        <taxon>Neoptera</taxon>
        <taxon>Endopterygota</taxon>
        <taxon>Hymenoptera</taxon>
        <taxon>Apocrita</taxon>
        <taxon>Aculeata</taxon>
        <taxon>Formicoidea</taxon>
        <taxon>Formicidae</taxon>
        <taxon>Myrmicinae</taxon>
        <taxon>Temnothorax</taxon>
    </lineage>
</organism>
<name>A0A4V3S650_9HYME</name>
<sequence length="89" mass="10680">MSVVHGNKIQAHTRVRRAEIVQAAKPCAKRSLFYGERKKKRYAKEQETRKVTSYLHQDSAWFSSYHTANSKSLRCWHHQRRRVNRKTLR</sequence>